<keyword evidence="1" id="KW-0812">Transmembrane</keyword>
<comment type="caution">
    <text evidence="2">The sequence shown here is derived from an EMBL/GenBank/DDBJ whole genome shotgun (WGS) entry which is preliminary data.</text>
</comment>
<protein>
    <submittedName>
        <fullName evidence="2">Uncharacterized protein</fullName>
    </submittedName>
</protein>
<keyword evidence="1" id="KW-1133">Transmembrane helix</keyword>
<proteinExistence type="predicted"/>
<dbReference type="AlphaFoldDB" id="V6HTR9"/>
<accession>V6HTR9</accession>
<organism evidence="2 3">
    <name type="scientific">Leptospira alexanderi serovar Manhao 3 str. L 60</name>
    <dbReference type="NCBI Taxonomy" id="1049759"/>
    <lineage>
        <taxon>Bacteria</taxon>
        <taxon>Pseudomonadati</taxon>
        <taxon>Spirochaetota</taxon>
        <taxon>Spirochaetia</taxon>
        <taxon>Leptospirales</taxon>
        <taxon>Leptospiraceae</taxon>
        <taxon>Leptospira</taxon>
    </lineage>
</organism>
<gene>
    <name evidence="2" type="ORF">LEP1GSC062_1538</name>
</gene>
<evidence type="ECO:0000256" key="1">
    <source>
        <dbReference type="SAM" id="Phobius"/>
    </source>
</evidence>
<dbReference type="EMBL" id="AHMT02000052">
    <property type="protein sequence ID" value="EQA61060.1"/>
    <property type="molecule type" value="Genomic_DNA"/>
</dbReference>
<sequence length="42" mass="4971">MVFFGHADPVVCVELLIKLGYLKKGWFEFVVLAYFLCFSKRR</sequence>
<keyword evidence="3" id="KW-1185">Reference proteome</keyword>
<keyword evidence="1" id="KW-0472">Membrane</keyword>
<evidence type="ECO:0000313" key="2">
    <source>
        <dbReference type="EMBL" id="EQA61060.1"/>
    </source>
</evidence>
<name>V6HTR9_9LEPT</name>
<reference evidence="2" key="1">
    <citation type="submission" date="2013-05" db="EMBL/GenBank/DDBJ databases">
        <authorList>
            <person name="Harkins D.M."/>
            <person name="Durkin A.S."/>
            <person name="Brinkac L.M."/>
            <person name="Haft D.H."/>
            <person name="Selengut J.D."/>
            <person name="Sanka R."/>
            <person name="DePew J."/>
            <person name="Purushe J."/>
            <person name="Hartskeerl R.A."/>
            <person name="Ahmed A."/>
            <person name="van der Linden H."/>
            <person name="Goris M.G.A."/>
            <person name="Vinetz J.M."/>
            <person name="Sutton G.G."/>
            <person name="Nierman W.C."/>
            <person name="Fouts D.E."/>
        </authorList>
    </citation>
    <scope>NUCLEOTIDE SEQUENCE [LARGE SCALE GENOMIC DNA]</scope>
    <source>
        <strain evidence="2">L 60</strain>
    </source>
</reference>
<evidence type="ECO:0000313" key="3">
    <source>
        <dbReference type="Proteomes" id="UP000018747"/>
    </source>
</evidence>
<feature type="transmembrane region" description="Helical" evidence="1">
    <location>
        <begin position="20"/>
        <end position="38"/>
    </location>
</feature>
<dbReference type="Proteomes" id="UP000018747">
    <property type="component" value="Unassembled WGS sequence"/>
</dbReference>